<dbReference type="Gene3D" id="3.30.565.10">
    <property type="entry name" value="Histidine kinase-like ATPase, C-terminal domain"/>
    <property type="match status" value="1"/>
</dbReference>
<dbReference type="PANTHER" id="PTHR43547">
    <property type="entry name" value="TWO-COMPONENT HISTIDINE KINASE"/>
    <property type="match status" value="1"/>
</dbReference>
<dbReference type="PROSITE" id="PS50109">
    <property type="entry name" value="HIS_KIN"/>
    <property type="match status" value="1"/>
</dbReference>
<accession>A0A923DY93</accession>
<dbReference type="GO" id="GO:0046983">
    <property type="term" value="F:protein dimerization activity"/>
    <property type="evidence" value="ECO:0007669"/>
    <property type="project" value="InterPro"/>
</dbReference>
<proteinExistence type="predicted"/>
<evidence type="ECO:0000256" key="2">
    <source>
        <dbReference type="SAM" id="Phobius"/>
    </source>
</evidence>
<dbReference type="Gene3D" id="1.20.5.1930">
    <property type="match status" value="1"/>
</dbReference>
<dbReference type="InterPro" id="IPR015943">
    <property type="entry name" value="WD40/YVTN_repeat-like_dom_sf"/>
</dbReference>
<protein>
    <recommendedName>
        <fullName evidence="3">Histidine kinase domain-containing protein</fullName>
    </recommendedName>
</protein>
<keyword evidence="2" id="KW-0472">Membrane</keyword>
<keyword evidence="2" id="KW-0812">Transmembrane</keyword>
<name>A0A923DY93_9SPHI</name>
<keyword evidence="5" id="KW-1185">Reference proteome</keyword>
<dbReference type="Pfam" id="PF07495">
    <property type="entry name" value="Y_Y_Y"/>
    <property type="match status" value="1"/>
</dbReference>
<gene>
    <name evidence="4" type="ORF">GM921_12215</name>
</gene>
<dbReference type="Gene3D" id="2.60.40.10">
    <property type="entry name" value="Immunoglobulins"/>
    <property type="match status" value="1"/>
</dbReference>
<dbReference type="Gene3D" id="2.130.10.10">
    <property type="entry name" value="YVTN repeat-like/Quinoprotein amine dehydrogenase"/>
    <property type="match status" value="2"/>
</dbReference>
<dbReference type="SUPFAM" id="SSF63829">
    <property type="entry name" value="Calcium-dependent phosphotriesterase"/>
    <property type="match status" value="2"/>
</dbReference>
<dbReference type="InterPro" id="IPR011712">
    <property type="entry name" value="Sig_transdc_His_kin_sub3_dim/P"/>
</dbReference>
<comment type="caution">
    <text evidence="4">The sequence shown here is derived from an EMBL/GenBank/DDBJ whole genome shotgun (WGS) entry which is preliminary data.</text>
</comment>
<dbReference type="AlphaFoldDB" id="A0A923DY93"/>
<dbReference type="InterPro" id="IPR005467">
    <property type="entry name" value="His_kinase_dom"/>
</dbReference>
<dbReference type="InterPro" id="IPR013783">
    <property type="entry name" value="Ig-like_fold"/>
</dbReference>
<sequence length="998" mass="113029">MGLISPVWGDVNYFKSIYFARIMSNQSPSYFSKLILTVLVSLFLKVGHAQNYNFSLYGLKEGLAQSQIMAMYQDHNHLLWLGTYGGVSHFNGTDFTSYSKANGLASNTIHSITEDGKNRIILGTEAGISIITAGKIENLNFKEPVGQLVCDKNKTVWGLSRYGLFKLVNNQVVFGRQTFAKEATALSLDLKGNAYISVYGEGIYALKNDTWVLTYPFPANAKNIYGRKILFDNKTPNKFYVLTPQGLYVNEKNTFKPYTLVLAKDNLFSSIEQDNIGNLWIGAQRGAYLVRQDSTVIYLNNENGLSQKRINKIFKDVENNIWLSSDGEGLFKYEGDGFVHFDKFKGVNYSSVISGIVADKNDNLWIGTFSNGLINYNSKNNTAWYLNRPEFKNKTVFYLYKDADKNVWAAIQGNGIWKYDGTELKQAILPKPYDYNIVLIDKQKTLWYTTPFNCFYVKNGVEYRISGFKGYANSLRQLNDNTMLLGTTKGVYLIKDFIFDENNRIKELDGVNVLSINAYRDEILFGTLGDGIISWNPKTNSRQKYTTLNGLSSNDIYSLTFDGNGNLWTGTGRGINKLGYNNAAHKFEIINDRNPIVIECNQNAILNYNGRILVGTIAGVVAAKPNLIADPAVKPYVYIRRLTVHYDQAKNADSIIRIATAISKPISLDADQNQLTISFKGVFLTSPQNVVYEYRLKGVEEDFSRQIKMEEVEYPFLEPGNYTFEVRAVVNGKKSNTAQLNFIIATPFYATWWFKILVILGIILLIYLGQHYILKARIKRKREIEAIKLNEQTKIRKQTAEDFHDDIGNKLTRINVLSEILDKKITETQTDEKELVKMIRDNAQTLYSGTKDILWALDPKSDNLFEILNYIKSFGIDLFQGTGVNFKMEGLVAEYQQTHLSMEVNRNLTLIFKEVLTNALKYAEAKSVIIKISVTDKKTIDILVTDDGKGFSTEKITQGRGLNNIKTRANRIDSTAQIQSEPEKGTNITISTNIFVTF</sequence>
<feature type="transmembrane region" description="Helical" evidence="2">
    <location>
        <begin position="752"/>
        <end position="774"/>
    </location>
</feature>
<dbReference type="InterPro" id="IPR011123">
    <property type="entry name" value="Y_Y_Y"/>
</dbReference>
<dbReference type="Proteomes" id="UP000601055">
    <property type="component" value="Unassembled WGS sequence"/>
</dbReference>
<dbReference type="InterPro" id="IPR003594">
    <property type="entry name" value="HATPase_dom"/>
</dbReference>
<dbReference type="Pfam" id="PF07730">
    <property type="entry name" value="HisKA_3"/>
    <property type="match status" value="1"/>
</dbReference>
<organism evidence="4 5">
    <name type="scientific">Pedobacter planticolens</name>
    <dbReference type="NCBI Taxonomy" id="2679964"/>
    <lineage>
        <taxon>Bacteria</taxon>
        <taxon>Pseudomonadati</taxon>
        <taxon>Bacteroidota</taxon>
        <taxon>Sphingobacteriia</taxon>
        <taxon>Sphingobacteriales</taxon>
        <taxon>Sphingobacteriaceae</taxon>
        <taxon>Pedobacter</taxon>
    </lineage>
</organism>
<dbReference type="InterPro" id="IPR036890">
    <property type="entry name" value="HATPase_C_sf"/>
</dbReference>
<dbReference type="SUPFAM" id="SSF55874">
    <property type="entry name" value="ATPase domain of HSP90 chaperone/DNA topoisomerase II/histidine kinase"/>
    <property type="match status" value="1"/>
</dbReference>
<evidence type="ECO:0000313" key="4">
    <source>
        <dbReference type="EMBL" id="MBB2146256.1"/>
    </source>
</evidence>
<dbReference type="GO" id="GO:0000155">
    <property type="term" value="F:phosphorelay sensor kinase activity"/>
    <property type="evidence" value="ECO:0007669"/>
    <property type="project" value="InterPro"/>
</dbReference>
<dbReference type="GO" id="GO:0016020">
    <property type="term" value="C:membrane"/>
    <property type="evidence" value="ECO:0007669"/>
    <property type="project" value="InterPro"/>
</dbReference>
<dbReference type="EMBL" id="WNXD01000002">
    <property type="protein sequence ID" value="MBB2146256.1"/>
    <property type="molecule type" value="Genomic_DNA"/>
</dbReference>
<dbReference type="PANTHER" id="PTHR43547:SF2">
    <property type="entry name" value="HYBRID SIGNAL TRANSDUCTION HISTIDINE KINASE C"/>
    <property type="match status" value="1"/>
</dbReference>
<dbReference type="InterPro" id="IPR011110">
    <property type="entry name" value="Reg_prop"/>
</dbReference>
<dbReference type="Pfam" id="PF02518">
    <property type="entry name" value="HATPase_c"/>
    <property type="match status" value="1"/>
</dbReference>
<dbReference type="Pfam" id="PF07494">
    <property type="entry name" value="Reg_prop"/>
    <property type="match status" value="2"/>
</dbReference>
<dbReference type="CDD" id="cd16917">
    <property type="entry name" value="HATPase_UhpB-NarQ-NarX-like"/>
    <property type="match status" value="1"/>
</dbReference>
<reference evidence="4" key="1">
    <citation type="submission" date="2019-11" db="EMBL/GenBank/DDBJ databases">
        <title>Description of Pedobacter sp. LMG 31464T.</title>
        <authorList>
            <person name="Carlier A."/>
            <person name="Qi S."/>
            <person name="Vandamme P."/>
        </authorList>
    </citation>
    <scope>NUCLEOTIDE SEQUENCE</scope>
    <source>
        <strain evidence="4">LMG 31464</strain>
    </source>
</reference>
<keyword evidence="2" id="KW-1133">Transmembrane helix</keyword>
<evidence type="ECO:0000259" key="3">
    <source>
        <dbReference type="PROSITE" id="PS50109"/>
    </source>
</evidence>
<keyword evidence="1" id="KW-0597">Phosphoprotein</keyword>
<evidence type="ECO:0000313" key="5">
    <source>
        <dbReference type="Proteomes" id="UP000601055"/>
    </source>
</evidence>
<evidence type="ECO:0000256" key="1">
    <source>
        <dbReference type="ARBA" id="ARBA00022553"/>
    </source>
</evidence>
<feature type="domain" description="Histidine kinase" evidence="3">
    <location>
        <begin position="802"/>
        <end position="996"/>
    </location>
</feature>